<dbReference type="AlphaFoldDB" id="A0AAV4A2F2"/>
<dbReference type="EMBL" id="BLXT01003539">
    <property type="protein sequence ID" value="GFO01804.1"/>
    <property type="molecule type" value="Genomic_DNA"/>
</dbReference>
<comment type="caution">
    <text evidence="2">The sequence shown here is derived from an EMBL/GenBank/DDBJ whole genome shotgun (WGS) entry which is preliminary data.</text>
</comment>
<dbReference type="Proteomes" id="UP000735302">
    <property type="component" value="Unassembled WGS sequence"/>
</dbReference>
<name>A0AAV4A2F2_9GAST</name>
<organism evidence="2 3">
    <name type="scientific">Plakobranchus ocellatus</name>
    <dbReference type="NCBI Taxonomy" id="259542"/>
    <lineage>
        <taxon>Eukaryota</taxon>
        <taxon>Metazoa</taxon>
        <taxon>Spiralia</taxon>
        <taxon>Lophotrochozoa</taxon>
        <taxon>Mollusca</taxon>
        <taxon>Gastropoda</taxon>
        <taxon>Heterobranchia</taxon>
        <taxon>Euthyneura</taxon>
        <taxon>Panpulmonata</taxon>
        <taxon>Sacoglossa</taxon>
        <taxon>Placobranchoidea</taxon>
        <taxon>Plakobranchidae</taxon>
        <taxon>Plakobranchus</taxon>
    </lineage>
</organism>
<feature type="compositionally biased region" description="Basic and acidic residues" evidence="1">
    <location>
        <begin position="157"/>
        <end position="172"/>
    </location>
</feature>
<feature type="region of interest" description="Disordered" evidence="1">
    <location>
        <begin position="153"/>
        <end position="172"/>
    </location>
</feature>
<gene>
    <name evidence="2" type="ORF">PoB_002830900</name>
</gene>
<evidence type="ECO:0000313" key="3">
    <source>
        <dbReference type="Proteomes" id="UP000735302"/>
    </source>
</evidence>
<evidence type="ECO:0000313" key="2">
    <source>
        <dbReference type="EMBL" id="GFO01804.1"/>
    </source>
</evidence>
<proteinExistence type="predicted"/>
<evidence type="ECO:0000256" key="1">
    <source>
        <dbReference type="SAM" id="MobiDB-lite"/>
    </source>
</evidence>
<protein>
    <submittedName>
        <fullName evidence="2">Uncharacterized protein</fullName>
    </submittedName>
</protein>
<keyword evidence="3" id="KW-1185">Reference proteome</keyword>
<sequence>MRDSQASPDFRADPPAFASQKLRYLWYGIGLTPPLKASMFTSCLLRHVSTAYSWKTDLASNLSLVLMLYTNLISVLVSAPEILQSLTPPSFSHFFFNIGAPNHKYLKICRGSVPPTMHCADNLRRSSLTRTVVSPKFHGAPDVPRVHRLAHSPALVGKERQRERGESGEKGQ</sequence>
<accession>A0AAV4A2F2</accession>
<reference evidence="2 3" key="1">
    <citation type="journal article" date="2021" name="Elife">
        <title>Chloroplast acquisition without the gene transfer in kleptoplastic sea slugs, Plakobranchus ocellatus.</title>
        <authorList>
            <person name="Maeda T."/>
            <person name="Takahashi S."/>
            <person name="Yoshida T."/>
            <person name="Shimamura S."/>
            <person name="Takaki Y."/>
            <person name="Nagai Y."/>
            <person name="Toyoda A."/>
            <person name="Suzuki Y."/>
            <person name="Arimoto A."/>
            <person name="Ishii H."/>
            <person name="Satoh N."/>
            <person name="Nishiyama T."/>
            <person name="Hasebe M."/>
            <person name="Maruyama T."/>
            <person name="Minagawa J."/>
            <person name="Obokata J."/>
            <person name="Shigenobu S."/>
        </authorList>
    </citation>
    <scope>NUCLEOTIDE SEQUENCE [LARGE SCALE GENOMIC DNA]</scope>
</reference>